<dbReference type="OrthoDB" id="9814400at2"/>
<reference evidence="1 2" key="1">
    <citation type="submission" date="2017-02" db="EMBL/GenBank/DDBJ databases">
        <authorList>
            <person name="Peterson S.W."/>
        </authorList>
    </citation>
    <scope>NUCLEOTIDE SEQUENCE [LARGE SCALE GENOMIC DNA]</scope>
    <source>
        <strain evidence="1 2">ATCC BAA-909</strain>
    </source>
</reference>
<proteinExistence type="predicted"/>
<dbReference type="GeneID" id="303368302"/>
<dbReference type="Proteomes" id="UP000190395">
    <property type="component" value="Unassembled WGS sequence"/>
</dbReference>
<organism evidence="1 2">
    <name type="scientific">Treponema berlinense</name>
    <dbReference type="NCBI Taxonomy" id="225004"/>
    <lineage>
        <taxon>Bacteria</taxon>
        <taxon>Pseudomonadati</taxon>
        <taxon>Spirochaetota</taxon>
        <taxon>Spirochaetia</taxon>
        <taxon>Spirochaetales</taxon>
        <taxon>Treponemataceae</taxon>
        <taxon>Treponema</taxon>
    </lineage>
</organism>
<dbReference type="STRING" id="225004.SAMN02745152_02089"/>
<dbReference type="RefSeq" id="WP_078931822.1">
    <property type="nucleotide sequence ID" value="NZ_CAMCOW010000105.1"/>
</dbReference>
<dbReference type="EMBL" id="FUXC01000017">
    <property type="protein sequence ID" value="SKA06592.1"/>
    <property type="molecule type" value="Genomic_DNA"/>
</dbReference>
<protein>
    <submittedName>
        <fullName evidence="1">Uncharacterized protein</fullName>
    </submittedName>
</protein>
<dbReference type="AlphaFoldDB" id="A0A1T4QS62"/>
<sequence>MDQPSSIKLFKENNICCVWDEENEDWYFSIEDFILFLTDCANSDEYIEEMLSRDESLAFNWNTICVTVQMSGENEQIHEVQAVNTQGLFRIIQSIP</sequence>
<evidence type="ECO:0000313" key="2">
    <source>
        <dbReference type="Proteomes" id="UP000190395"/>
    </source>
</evidence>
<gene>
    <name evidence="1" type="ORF">SAMN02745152_02089</name>
</gene>
<name>A0A1T4QS62_9SPIR</name>
<evidence type="ECO:0000313" key="1">
    <source>
        <dbReference type="EMBL" id="SKA06592.1"/>
    </source>
</evidence>
<accession>A0A1T4QS62</accession>
<keyword evidence="2" id="KW-1185">Reference proteome</keyword>